<evidence type="ECO:0000259" key="2">
    <source>
        <dbReference type="Pfam" id="PF13524"/>
    </source>
</evidence>
<reference evidence="3 4" key="1">
    <citation type="submission" date="2018-08" db="EMBL/GenBank/DDBJ databases">
        <title>Genomic Encyclopedia of Archaeal and Bacterial Type Strains, Phase II (KMG-II): from individual species to whole genera.</title>
        <authorList>
            <person name="Goeker M."/>
        </authorList>
    </citation>
    <scope>NUCLEOTIDE SEQUENCE [LARGE SCALE GENOMIC DNA]</scope>
    <source>
        <strain evidence="3 4">DSM 5002</strain>
    </source>
</reference>
<name>A0A397Q931_9HYPH</name>
<proteinExistence type="predicted"/>
<dbReference type="SUPFAM" id="SSF53756">
    <property type="entry name" value="UDP-Glycosyltransferase/glycogen phosphorylase"/>
    <property type="match status" value="1"/>
</dbReference>
<dbReference type="Pfam" id="PF13439">
    <property type="entry name" value="Glyco_transf_4"/>
    <property type="match status" value="1"/>
</dbReference>
<dbReference type="AlphaFoldDB" id="A0A397Q931"/>
<dbReference type="PANTHER" id="PTHR12526:SF630">
    <property type="entry name" value="GLYCOSYLTRANSFERASE"/>
    <property type="match status" value="1"/>
</dbReference>
<keyword evidence="4" id="KW-1185">Reference proteome</keyword>
<dbReference type="InterPro" id="IPR055259">
    <property type="entry name" value="YkvP/CgeB_Glyco_trans-like"/>
</dbReference>
<accession>A0A397Q931</accession>
<organism evidence="3 4">
    <name type="scientific">Dichotomicrobium thermohalophilum</name>
    <dbReference type="NCBI Taxonomy" id="933063"/>
    <lineage>
        <taxon>Bacteria</taxon>
        <taxon>Pseudomonadati</taxon>
        <taxon>Pseudomonadota</taxon>
        <taxon>Alphaproteobacteria</taxon>
        <taxon>Hyphomicrobiales</taxon>
        <taxon>Hyphomicrobiaceae</taxon>
        <taxon>Dichotomicrobium</taxon>
    </lineage>
</organism>
<dbReference type="Pfam" id="PF13524">
    <property type="entry name" value="Glyco_trans_1_2"/>
    <property type="match status" value="1"/>
</dbReference>
<evidence type="ECO:0000313" key="4">
    <source>
        <dbReference type="Proteomes" id="UP000266273"/>
    </source>
</evidence>
<sequence>MEKNTASALRTSTDGCKARIKNGVSIYPTQLRNARPQNIQKNTIPLSLRQPQWAEKLSKPTKQLRIACILDDFSHICFSREAEFLQLGATNTLNELENFQPDLLFVESAWQGRDGTWDRKIGQRSQELHDSIEWCRNRDIPTVFWNKEDPVHFATFLNTAALFDFVFTTDIDCIARYKSELGHDNVFLLPFGCQPEIHNPIEEYQRKDAICFAGAYYARYPERMRDFEEFMEKLPPKIPLEIYDRNFGKDHPDYAFPERFDQYIMGTLPANQIGIAYKGYRYALNMNSIKRSQTMFARRVVELLASNTIVISNYSRALRILFGDLIVATDSGSEALKQLEQLSKKPDREERFRLAGLRKVMKEHTYQSRLEYIVSCVTNTDRRSPLPRFCVFSRVETCDEASRVISTFERQRGVEAKLTVVAPSSLEANNLPKCSKQVKIVSLDDVSHQSLSDFAGDDVEWIAAMVPDDHYGPNYLLDIALATRYARDKEVIGKTEYYTYEGGKAIRNSFAAAYKSTGKLAARRSAISKDAADRINAREWISKLEGWQYELPEQFAIDPFNYCQGGNVATHRREVSDVVDDIDLDTGVTLESLLRKAENISVGARETAEIESLDGGELAELFGTGRAQDIHTTTTEDGWTITSDLSDGKHTYIYAPTPVNTTWLRSKCKKRNRLKCHLDADAGLDISFVMEYFDAENNRIDHSILPANRNHTVKLPIEAATAKLGLRILGPGEARINELHFDHIDFSGAPIATARHLIVTNHYPSYDDIYRNGFVHRRVVSYKNAGVNVDVFRLRVKERLSFHEFHGVDVITGGKEDLQRLIENGHYESIIVHFLDPDMWSVLRQFCRNTRIVVWVHGFEIQPWWRRSFNYETKKHLKRAKSASEDRINFWKDIFSNYQDDLHFTFVSRHFANEVMEDYDLPLPASRYSVIHNPIDTELFRYEPKEASQRLRILAIGPYMSRKYANDLSVEAILALRDKPFFSDLEFRIIGDGKLFEETLAPLRGLDNVTIERRFLTQPEIAELHKEYGVFLCPTRWDSQGVSRDEAMSSGLVPVTNAVAAVPEFVDESCGFMAPPEDAAGLAAAIETLYHDPERFLAMSEAAAARVRRQSAAEEVIKKELELFASNSTSTASN</sequence>
<dbReference type="InterPro" id="IPR028098">
    <property type="entry name" value="Glyco_trans_4-like_N"/>
</dbReference>
<dbReference type="GO" id="GO:0016757">
    <property type="term" value="F:glycosyltransferase activity"/>
    <property type="evidence" value="ECO:0007669"/>
    <property type="project" value="UniProtKB-ARBA"/>
</dbReference>
<evidence type="ECO:0000259" key="1">
    <source>
        <dbReference type="Pfam" id="PF13439"/>
    </source>
</evidence>
<evidence type="ECO:0000313" key="3">
    <source>
        <dbReference type="EMBL" id="RIA56037.1"/>
    </source>
</evidence>
<dbReference type="Gene3D" id="3.40.50.2000">
    <property type="entry name" value="Glycogen Phosphorylase B"/>
    <property type="match status" value="2"/>
</dbReference>
<dbReference type="EMBL" id="QXDF01000001">
    <property type="protein sequence ID" value="RIA56037.1"/>
    <property type="molecule type" value="Genomic_DNA"/>
</dbReference>
<feature type="domain" description="Glycosyltransferase subfamily 4-like N-terminal" evidence="1">
    <location>
        <begin position="814"/>
        <end position="938"/>
    </location>
</feature>
<dbReference type="PANTHER" id="PTHR12526">
    <property type="entry name" value="GLYCOSYLTRANSFERASE"/>
    <property type="match status" value="1"/>
</dbReference>
<dbReference type="CDD" id="cd03801">
    <property type="entry name" value="GT4_PimA-like"/>
    <property type="match status" value="1"/>
</dbReference>
<dbReference type="Proteomes" id="UP000266273">
    <property type="component" value="Unassembled WGS sequence"/>
</dbReference>
<protein>
    <submittedName>
        <fullName evidence="3">Spore maturation protein CgeB</fullName>
    </submittedName>
</protein>
<gene>
    <name evidence="3" type="ORF">BXY53_1131</name>
</gene>
<dbReference type="Pfam" id="PF13692">
    <property type="entry name" value="Glyco_trans_1_4"/>
    <property type="match status" value="1"/>
</dbReference>
<feature type="domain" description="Spore protein YkvP/CgeB glycosyl transferase-like" evidence="2">
    <location>
        <begin position="236"/>
        <end position="374"/>
    </location>
</feature>
<comment type="caution">
    <text evidence="3">The sequence shown here is derived from an EMBL/GenBank/DDBJ whole genome shotgun (WGS) entry which is preliminary data.</text>
</comment>